<dbReference type="PANTHER" id="PTHR12714">
    <property type="entry name" value="PROTEIN-S ISOPRENYLCYSTEINE O-METHYLTRANSFERASE"/>
    <property type="match status" value="1"/>
</dbReference>
<keyword evidence="3 5" id="KW-1133">Transmembrane helix</keyword>
<protein>
    <submittedName>
        <fullName evidence="6">Isoprenylcysteine carboxylmethyltransferase family protein</fullName>
    </submittedName>
</protein>
<feature type="transmembrane region" description="Helical" evidence="5">
    <location>
        <begin position="37"/>
        <end position="55"/>
    </location>
</feature>
<evidence type="ECO:0000256" key="4">
    <source>
        <dbReference type="ARBA" id="ARBA00023136"/>
    </source>
</evidence>
<dbReference type="PANTHER" id="PTHR12714:SF11">
    <property type="entry name" value="PROTEIN C-TERMINAL S-ISOPRENYLCYSTEINE CARBOXYL O-METHYLTRANSFERASE"/>
    <property type="match status" value="1"/>
</dbReference>
<feature type="transmembrane region" description="Helical" evidence="5">
    <location>
        <begin position="90"/>
        <end position="116"/>
    </location>
</feature>
<evidence type="ECO:0000256" key="1">
    <source>
        <dbReference type="ARBA" id="ARBA00004127"/>
    </source>
</evidence>
<name>A0ABT3TNC2_9GAMM</name>
<gene>
    <name evidence="6" type="ORF">EYC98_18220</name>
</gene>
<dbReference type="RefSeq" id="WP_279246828.1">
    <property type="nucleotide sequence ID" value="NZ_SHNN01000004.1"/>
</dbReference>
<evidence type="ECO:0000256" key="3">
    <source>
        <dbReference type="ARBA" id="ARBA00022989"/>
    </source>
</evidence>
<comment type="subcellular location">
    <subcellularLocation>
        <location evidence="1">Endomembrane system</location>
        <topology evidence="1">Multi-pass membrane protein</topology>
    </subcellularLocation>
</comment>
<keyword evidence="4 5" id="KW-0472">Membrane</keyword>
<dbReference type="Pfam" id="PF04191">
    <property type="entry name" value="PEMT"/>
    <property type="match status" value="1"/>
</dbReference>
<sequence length="151" mass="16873">MSTPKRIIYPPIWLVIGLVTIFAGNEFLPLARFTGPFGWYLGGFSIVVGMILLVHAGGMFKVAETDLVPFKNVTALVTGGVYRVTRNPMYLGMTLVLLGSAITVGALSSLLVPPLFMVIIEVRFIRPEEEMLRELFGEKFETYCSNVRRWI</sequence>
<accession>A0ABT3TNC2</accession>
<organism evidence="6 7">
    <name type="scientific">Candidatus Litorirhabdus singularis</name>
    <dbReference type="NCBI Taxonomy" id="2518993"/>
    <lineage>
        <taxon>Bacteria</taxon>
        <taxon>Pseudomonadati</taxon>
        <taxon>Pseudomonadota</taxon>
        <taxon>Gammaproteobacteria</taxon>
        <taxon>Cellvibrionales</taxon>
        <taxon>Halieaceae</taxon>
        <taxon>Candidatus Litorirhabdus</taxon>
    </lineage>
</organism>
<evidence type="ECO:0000256" key="5">
    <source>
        <dbReference type="SAM" id="Phobius"/>
    </source>
</evidence>
<comment type="caution">
    <text evidence="6">The sequence shown here is derived from an EMBL/GenBank/DDBJ whole genome shotgun (WGS) entry which is preliminary data.</text>
</comment>
<evidence type="ECO:0000256" key="2">
    <source>
        <dbReference type="ARBA" id="ARBA00022692"/>
    </source>
</evidence>
<dbReference type="Gene3D" id="1.20.120.1630">
    <property type="match status" value="1"/>
</dbReference>
<proteinExistence type="predicted"/>
<dbReference type="InterPro" id="IPR007318">
    <property type="entry name" value="Phopholipid_MeTrfase"/>
</dbReference>
<reference evidence="6" key="1">
    <citation type="submission" date="2019-02" db="EMBL/GenBank/DDBJ databases">
        <authorList>
            <person name="Li S.-H."/>
        </authorList>
    </citation>
    <scope>NUCLEOTIDE SEQUENCE</scope>
    <source>
        <strain evidence="6">IMCC14734</strain>
    </source>
</reference>
<evidence type="ECO:0000313" key="6">
    <source>
        <dbReference type="EMBL" id="MCX2982802.1"/>
    </source>
</evidence>
<evidence type="ECO:0000313" key="7">
    <source>
        <dbReference type="Proteomes" id="UP001143362"/>
    </source>
</evidence>
<dbReference type="EMBL" id="SHNN01000004">
    <property type="protein sequence ID" value="MCX2982802.1"/>
    <property type="molecule type" value="Genomic_DNA"/>
</dbReference>
<keyword evidence="7" id="KW-1185">Reference proteome</keyword>
<feature type="transmembrane region" description="Helical" evidence="5">
    <location>
        <begin position="12"/>
        <end position="31"/>
    </location>
</feature>
<keyword evidence="2 5" id="KW-0812">Transmembrane</keyword>
<dbReference type="Proteomes" id="UP001143362">
    <property type="component" value="Unassembled WGS sequence"/>
</dbReference>